<reference evidence="5 6" key="1">
    <citation type="journal article" date="2019" name="Int. J. Syst. Evol. Microbiol.">
        <title>The Global Catalogue of Microorganisms (GCM) 10K type strain sequencing project: providing services to taxonomists for standard genome sequencing and annotation.</title>
        <authorList>
            <consortium name="The Broad Institute Genomics Platform"/>
            <consortium name="The Broad Institute Genome Sequencing Center for Infectious Disease"/>
            <person name="Wu L."/>
            <person name="Ma J."/>
        </authorList>
    </citation>
    <scope>NUCLEOTIDE SEQUENCE [LARGE SCALE GENOMIC DNA]</scope>
    <source>
        <strain evidence="5 6">JCM 4788</strain>
    </source>
</reference>
<evidence type="ECO:0000256" key="1">
    <source>
        <dbReference type="ARBA" id="ARBA00023015"/>
    </source>
</evidence>
<keyword evidence="6" id="KW-1185">Reference proteome</keyword>
<keyword evidence="3" id="KW-0804">Transcription</keyword>
<dbReference type="InterPro" id="IPR050109">
    <property type="entry name" value="HTH-type_TetR-like_transc_reg"/>
</dbReference>
<evidence type="ECO:0000313" key="6">
    <source>
        <dbReference type="Proteomes" id="UP001500879"/>
    </source>
</evidence>
<dbReference type="Gene3D" id="1.10.10.60">
    <property type="entry name" value="Homeodomain-like"/>
    <property type="match status" value="1"/>
</dbReference>
<dbReference type="PANTHER" id="PTHR30055">
    <property type="entry name" value="HTH-TYPE TRANSCRIPTIONAL REGULATOR RUTR"/>
    <property type="match status" value="1"/>
</dbReference>
<accession>A0ABN0YT00</accession>
<organism evidence="5 6">
    <name type="scientific">Streptomyces luteireticuli</name>
    <dbReference type="NCBI Taxonomy" id="173858"/>
    <lineage>
        <taxon>Bacteria</taxon>
        <taxon>Bacillati</taxon>
        <taxon>Actinomycetota</taxon>
        <taxon>Actinomycetes</taxon>
        <taxon>Kitasatosporales</taxon>
        <taxon>Streptomycetaceae</taxon>
        <taxon>Streptomyces</taxon>
    </lineage>
</organism>
<dbReference type="InterPro" id="IPR001647">
    <property type="entry name" value="HTH_TetR"/>
</dbReference>
<dbReference type="Pfam" id="PF00440">
    <property type="entry name" value="TetR_N"/>
    <property type="match status" value="1"/>
</dbReference>
<gene>
    <name evidence="5" type="ORF">GCM10010357_32840</name>
</gene>
<keyword evidence="1" id="KW-0805">Transcription regulation</keyword>
<dbReference type="SUPFAM" id="SSF48498">
    <property type="entry name" value="Tetracyclin repressor-like, C-terminal domain"/>
    <property type="match status" value="1"/>
</dbReference>
<dbReference type="SUPFAM" id="SSF46689">
    <property type="entry name" value="Homeodomain-like"/>
    <property type="match status" value="1"/>
</dbReference>
<keyword evidence="2" id="KW-0238">DNA-binding</keyword>
<evidence type="ECO:0000259" key="4">
    <source>
        <dbReference type="Pfam" id="PF00440"/>
    </source>
</evidence>
<protein>
    <submittedName>
        <fullName evidence="5">TetR/AcrR family transcriptional regulator</fullName>
    </submittedName>
</protein>
<dbReference type="Proteomes" id="UP001500879">
    <property type="component" value="Unassembled WGS sequence"/>
</dbReference>
<comment type="caution">
    <text evidence="5">The sequence shown here is derived from an EMBL/GenBank/DDBJ whole genome shotgun (WGS) entry which is preliminary data.</text>
</comment>
<dbReference type="InterPro" id="IPR036271">
    <property type="entry name" value="Tet_transcr_reg_TetR-rel_C_sf"/>
</dbReference>
<feature type="domain" description="HTH tetR-type" evidence="4">
    <location>
        <begin position="26"/>
        <end position="73"/>
    </location>
</feature>
<dbReference type="Gene3D" id="1.10.357.10">
    <property type="entry name" value="Tetracycline Repressor, domain 2"/>
    <property type="match status" value="1"/>
</dbReference>
<dbReference type="InterPro" id="IPR009057">
    <property type="entry name" value="Homeodomain-like_sf"/>
</dbReference>
<evidence type="ECO:0000256" key="2">
    <source>
        <dbReference type="ARBA" id="ARBA00023125"/>
    </source>
</evidence>
<evidence type="ECO:0000313" key="5">
    <source>
        <dbReference type="EMBL" id="GAA0409221.1"/>
    </source>
</evidence>
<name>A0ABN0YT00_9ACTN</name>
<evidence type="ECO:0000256" key="3">
    <source>
        <dbReference type="ARBA" id="ARBA00023163"/>
    </source>
</evidence>
<dbReference type="RefSeq" id="WP_344024772.1">
    <property type="nucleotide sequence ID" value="NZ_BAAABX010000035.1"/>
</dbReference>
<dbReference type="PANTHER" id="PTHR30055:SF234">
    <property type="entry name" value="HTH-TYPE TRANSCRIPTIONAL REGULATOR BETI"/>
    <property type="match status" value="1"/>
</dbReference>
<sequence>MRAKSSEAKQEPGDRTFIEAARRAQIVAAAIDVLAEVGHAKATFTRIARKAGLSSTGMISYHFAGKDDLMREVVAEVLRTAEGYMRPRIEAHTTASGRLRAHIESNVELLVEFPGYLPALVEVLANDRCDDRTAREFTGATETMNHVLAEAMRRAQAAGEFREFDPETMTLALRGSIDALIGRAARDPRFDALAHGRALADIFDHATRRTTS</sequence>
<dbReference type="EMBL" id="BAAABX010000035">
    <property type="protein sequence ID" value="GAA0409221.1"/>
    <property type="molecule type" value="Genomic_DNA"/>
</dbReference>
<proteinExistence type="predicted"/>